<keyword evidence="1" id="KW-1015">Disulfide bond</keyword>
<proteinExistence type="predicted"/>
<dbReference type="SMART" id="SM00050">
    <property type="entry name" value="DISIN"/>
    <property type="match status" value="1"/>
</dbReference>
<evidence type="ECO:0000259" key="2">
    <source>
        <dbReference type="PROSITE" id="PS50214"/>
    </source>
</evidence>
<accession>A0ABN9FJS0</accession>
<feature type="domain" description="Peptidase M12B" evidence="3">
    <location>
        <begin position="1"/>
        <end position="54"/>
    </location>
</feature>
<dbReference type="EMBL" id="CATNWA010016836">
    <property type="protein sequence ID" value="CAI9595786.1"/>
    <property type="molecule type" value="Genomic_DNA"/>
</dbReference>
<dbReference type="SUPFAM" id="SSF55486">
    <property type="entry name" value="Metalloproteases ('zincins'), catalytic domain"/>
    <property type="match status" value="1"/>
</dbReference>
<comment type="caution">
    <text evidence="4">The sequence shown here is derived from an EMBL/GenBank/DDBJ whole genome shotgun (WGS) entry which is preliminary data.</text>
</comment>
<dbReference type="Gene3D" id="3.40.390.10">
    <property type="entry name" value="Collagenase (Catalytic Domain)"/>
    <property type="match status" value="1"/>
</dbReference>
<dbReference type="InterPro" id="IPR001762">
    <property type="entry name" value="Disintegrin_dom"/>
</dbReference>
<dbReference type="SUPFAM" id="SSF57552">
    <property type="entry name" value="Blood coagulation inhibitor (disintegrin)"/>
    <property type="match status" value="1"/>
</dbReference>
<dbReference type="InterPro" id="IPR001590">
    <property type="entry name" value="Peptidase_M12B"/>
</dbReference>
<dbReference type="Proteomes" id="UP001162483">
    <property type="component" value="Unassembled WGS sequence"/>
</dbReference>
<dbReference type="PROSITE" id="PS50215">
    <property type="entry name" value="ADAM_MEPRO"/>
    <property type="match status" value="1"/>
</dbReference>
<evidence type="ECO:0000259" key="3">
    <source>
        <dbReference type="PROSITE" id="PS50215"/>
    </source>
</evidence>
<evidence type="ECO:0000313" key="4">
    <source>
        <dbReference type="EMBL" id="CAI9595786.1"/>
    </source>
</evidence>
<name>A0ABN9FJS0_9NEOB</name>
<sequence length="116" mass="12447">MNHDDDRGCSCPVFNTVVQPLWFCRGSKNFSSCSEDDFEKLTLNKGGGCLLNVPSPDESYSAPSCGNKLVDPGEECDCGNEKDPCCQPGTCKLRSGAQCAYGSCCQNCRVSTLEVS</sequence>
<evidence type="ECO:0008006" key="6">
    <source>
        <dbReference type="Google" id="ProtNLM"/>
    </source>
</evidence>
<evidence type="ECO:0000313" key="5">
    <source>
        <dbReference type="Proteomes" id="UP001162483"/>
    </source>
</evidence>
<dbReference type="Pfam" id="PF01421">
    <property type="entry name" value="Reprolysin"/>
    <property type="match status" value="1"/>
</dbReference>
<dbReference type="PROSITE" id="PS50214">
    <property type="entry name" value="DISINTEGRIN_2"/>
    <property type="match status" value="1"/>
</dbReference>
<dbReference type="Pfam" id="PF00200">
    <property type="entry name" value="Disintegrin"/>
    <property type="match status" value="1"/>
</dbReference>
<protein>
    <recommendedName>
        <fullName evidence="6">Disintegrin domain-containing protein</fullName>
    </recommendedName>
</protein>
<comment type="caution">
    <text evidence="1">Lacks conserved residue(s) required for the propagation of feature annotation.</text>
</comment>
<feature type="disulfide bond" evidence="1">
    <location>
        <begin position="9"/>
        <end position="33"/>
    </location>
</feature>
<dbReference type="PANTHER" id="PTHR11905:SF136">
    <property type="entry name" value="DISINTEGRIN AND METALLOPROTEINASE DOMAIN-CONTAINING PROTEIN 9"/>
    <property type="match status" value="1"/>
</dbReference>
<keyword evidence="5" id="KW-1185">Reference proteome</keyword>
<dbReference type="InterPro" id="IPR024079">
    <property type="entry name" value="MetalloPept_cat_dom_sf"/>
</dbReference>
<dbReference type="InterPro" id="IPR036436">
    <property type="entry name" value="Disintegrin_dom_sf"/>
</dbReference>
<dbReference type="Gene3D" id="4.10.70.10">
    <property type="entry name" value="Disintegrin domain"/>
    <property type="match status" value="1"/>
</dbReference>
<evidence type="ECO:0000256" key="1">
    <source>
        <dbReference type="PROSITE-ProRule" id="PRU00276"/>
    </source>
</evidence>
<dbReference type="PANTHER" id="PTHR11905">
    <property type="entry name" value="ADAM A DISINTEGRIN AND METALLOPROTEASE DOMAIN"/>
    <property type="match status" value="1"/>
</dbReference>
<reference evidence="4" key="1">
    <citation type="submission" date="2023-05" db="EMBL/GenBank/DDBJ databases">
        <authorList>
            <person name="Stuckert A."/>
        </authorList>
    </citation>
    <scope>NUCLEOTIDE SEQUENCE</scope>
</reference>
<organism evidence="4 5">
    <name type="scientific">Staurois parvus</name>
    <dbReference type="NCBI Taxonomy" id="386267"/>
    <lineage>
        <taxon>Eukaryota</taxon>
        <taxon>Metazoa</taxon>
        <taxon>Chordata</taxon>
        <taxon>Craniata</taxon>
        <taxon>Vertebrata</taxon>
        <taxon>Euteleostomi</taxon>
        <taxon>Amphibia</taxon>
        <taxon>Batrachia</taxon>
        <taxon>Anura</taxon>
        <taxon>Neobatrachia</taxon>
        <taxon>Ranoidea</taxon>
        <taxon>Ranidae</taxon>
        <taxon>Staurois</taxon>
    </lineage>
</organism>
<feature type="domain" description="Disintegrin" evidence="2">
    <location>
        <begin position="62"/>
        <end position="116"/>
    </location>
</feature>
<gene>
    <name evidence="4" type="ORF">SPARVUS_LOCUS11939188</name>
</gene>